<keyword evidence="1" id="KW-0812">Transmembrane</keyword>
<evidence type="ECO:0000313" key="2">
    <source>
        <dbReference type="EMBL" id="EWC64029.1"/>
    </source>
</evidence>
<name>W7JDD9_9PSEU</name>
<keyword evidence="1" id="KW-0472">Membrane</keyword>
<dbReference type="Proteomes" id="UP000019277">
    <property type="component" value="Unassembled WGS sequence"/>
</dbReference>
<dbReference type="AlphaFoldDB" id="W7JDD9"/>
<dbReference type="STRING" id="909613.UO65_0650"/>
<dbReference type="EMBL" id="AYXG01000026">
    <property type="protein sequence ID" value="EWC64029.1"/>
    <property type="molecule type" value="Genomic_DNA"/>
</dbReference>
<evidence type="ECO:0000256" key="1">
    <source>
        <dbReference type="SAM" id="Phobius"/>
    </source>
</evidence>
<dbReference type="RefSeq" id="WP_161784417.1">
    <property type="nucleotide sequence ID" value="NZ_AYXG01000026.1"/>
</dbReference>
<accession>W7JDD9</accession>
<feature type="transmembrane region" description="Helical" evidence="1">
    <location>
        <begin position="26"/>
        <end position="48"/>
    </location>
</feature>
<protein>
    <submittedName>
        <fullName evidence="2">Uncharacterized protein</fullName>
    </submittedName>
</protein>
<evidence type="ECO:0000313" key="3">
    <source>
        <dbReference type="Proteomes" id="UP000019277"/>
    </source>
</evidence>
<keyword evidence="3" id="KW-1185">Reference proteome</keyword>
<reference evidence="2 3" key="1">
    <citation type="journal article" date="2014" name="Genome Announc.">
        <title>Draft Genome Sequence of the Antitrypanosomally Active Sponge-Associated Bacterium Actinokineospora sp. Strain EG49.</title>
        <authorList>
            <person name="Harjes J."/>
            <person name="Ryu T."/>
            <person name="Abdelmohsen U.R."/>
            <person name="Moitinho-Silva L."/>
            <person name="Horn H."/>
            <person name="Ravasi T."/>
            <person name="Hentschel U."/>
        </authorList>
    </citation>
    <scope>NUCLEOTIDE SEQUENCE [LARGE SCALE GENOMIC DNA]</scope>
    <source>
        <strain evidence="2 3">EG49</strain>
    </source>
</reference>
<gene>
    <name evidence="2" type="ORF">UO65_0650</name>
</gene>
<keyword evidence="1" id="KW-1133">Transmembrane helix</keyword>
<proteinExistence type="predicted"/>
<sequence>MKTETLLFDLLPDAGHWRAVVAEVEAAFAAGGVGQAMGVLAAAFATVLTELFQEQPR</sequence>
<comment type="caution">
    <text evidence="2">The sequence shown here is derived from an EMBL/GenBank/DDBJ whole genome shotgun (WGS) entry which is preliminary data.</text>
</comment>
<organism evidence="2 3">
    <name type="scientific">Actinokineospora spheciospongiae</name>
    <dbReference type="NCBI Taxonomy" id="909613"/>
    <lineage>
        <taxon>Bacteria</taxon>
        <taxon>Bacillati</taxon>
        <taxon>Actinomycetota</taxon>
        <taxon>Actinomycetes</taxon>
        <taxon>Pseudonocardiales</taxon>
        <taxon>Pseudonocardiaceae</taxon>
        <taxon>Actinokineospora</taxon>
    </lineage>
</organism>